<dbReference type="KEGG" id="psyt:DSAG12_03011"/>
<dbReference type="EMBL" id="CP042905">
    <property type="protein sequence ID" value="QEE17179.1"/>
    <property type="molecule type" value="Genomic_DNA"/>
</dbReference>
<protein>
    <submittedName>
        <fullName evidence="1">Uncharacterized protein</fullName>
    </submittedName>
</protein>
<dbReference type="Proteomes" id="UP000321408">
    <property type="component" value="Chromosome"/>
</dbReference>
<organism evidence="1 2">
    <name type="scientific">Promethearchaeum syntrophicum</name>
    <dbReference type="NCBI Taxonomy" id="2594042"/>
    <lineage>
        <taxon>Archaea</taxon>
        <taxon>Promethearchaeati</taxon>
        <taxon>Promethearchaeota</taxon>
        <taxon>Promethearchaeia</taxon>
        <taxon>Promethearchaeales</taxon>
        <taxon>Promethearchaeaceae</taxon>
        <taxon>Promethearchaeum</taxon>
    </lineage>
</organism>
<accession>A0A5B9DCY7</accession>
<reference evidence="1 2" key="2">
    <citation type="journal article" date="2024" name="Int. J. Syst. Evol. Microbiol.">
        <title>Promethearchaeum syntrophicum gen. nov., sp. nov., an anaerobic, obligately syntrophic archaeon, the first isolate of the lineage 'Asgard' archaea, and proposal of the new archaeal phylum Promethearchaeota phyl. nov. and kingdom Promethearchaeati regn. nov.</title>
        <authorList>
            <person name="Imachi H."/>
            <person name="Nobu M.K."/>
            <person name="Kato S."/>
            <person name="Takaki Y."/>
            <person name="Miyazaki M."/>
            <person name="Miyata M."/>
            <person name="Ogawara M."/>
            <person name="Saito Y."/>
            <person name="Sakai S."/>
            <person name="Tahara Y.O."/>
            <person name="Takano Y."/>
            <person name="Tasumi E."/>
            <person name="Uematsu K."/>
            <person name="Yoshimura T."/>
            <person name="Itoh T."/>
            <person name="Ohkuma M."/>
            <person name="Takai K."/>
        </authorList>
    </citation>
    <scope>NUCLEOTIDE SEQUENCE [LARGE SCALE GENOMIC DNA]</scope>
    <source>
        <strain evidence="1 2">MK-D1</strain>
    </source>
</reference>
<proteinExistence type="predicted"/>
<reference evidence="1 2" key="1">
    <citation type="journal article" date="2020" name="Nature">
        <title>Isolation of an archaeon at the prokaryote-eukaryote interface.</title>
        <authorList>
            <person name="Imachi H."/>
            <person name="Nobu M.K."/>
            <person name="Nakahara N."/>
            <person name="Morono Y."/>
            <person name="Ogawara M."/>
            <person name="Takaki Y."/>
            <person name="Takano Y."/>
            <person name="Uematsu K."/>
            <person name="Ikuta T."/>
            <person name="Ito M."/>
            <person name="Matsui Y."/>
            <person name="Miyazaki M."/>
            <person name="Murata K."/>
            <person name="Saito Y."/>
            <person name="Sakai S."/>
            <person name="Song C."/>
            <person name="Tasumi E."/>
            <person name="Yamanaka Y."/>
            <person name="Yamaguchi T."/>
            <person name="Kamagata Y."/>
            <person name="Tamaki H."/>
            <person name="Takai K."/>
        </authorList>
    </citation>
    <scope>NUCLEOTIDE SEQUENCE [LARGE SCALE GENOMIC DNA]</scope>
    <source>
        <strain evidence="1 2">MK-D1</strain>
    </source>
</reference>
<keyword evidence="2" id="KW-1185">Reference proteome</keyword>
<evidence type="ECO:0000313" key="2">
    <source>
        <dbReference type="Proteomes" id="UP000321408"/>
    </source>
</evidence>
<dbReference type="GeneID" id="41330987"/>
<name>A0A5B9DCY7_9ARCH</name>
<dbReference type="RefSeq" id="WP_147664091.1">
    <property type="nucleotide sequence ID" value="NZ_CP042905.2"/>
</dbReference>
<dbReference type="AlphaFoldDB" id="A0A5B9DCY7"/>
<evidence type="ECO:0000313" key="1">
    <source>
        <dbReference type="EMBL" id="QEE17179.1"/>
    </source>
</evidence>
<gene>
    <name evidence="1" type="ORF">DSAG12_03011</name>
</gene>
<sequence length="311" mass="36818">MADLKKEIDFGKFTIASLYQKPILDPLVKLMKGILTSKNWKDENPNRLYLELVNLKSTDYMINERPTLIDFFDKIELYKINCINLESKKKENTSQFLFMVSPNIIFFKSSRNFMRELIGEFEDILGKDNNPFIKPFHFDKNFLNWLLFKSQNQEKIFNKYEIKNICEIRMEKDIEKKCGSSLKITSDKNAGDTIPIRISQIKKYMPSKITFETEINEITFEFSIDYRGYLSFQVSKNTLDRKSDSERGVFCAYFIDILIKTYDRWQKLDNNEKFPTIAHLDTLINKLSIDGFNSLIDSESIYEHYKGKRKT</sequence>